<dbReference type="Pfam" id="PF25797">
    <property type="entry name" value="PDF2_C"/>
    <property type="match status" value="1"/>
</dbReference>
<reference evidence="15 16" key="1">
    <citation type="submission" date="2024-01" db="EMBL/GenBank/DDBJ databases">
        <title>The genomes of 5 underutilized Papilionoideae crops provide insights into root nodulation and disease resistanc.</title>
        <authorList>
            <person name="Jiang F."/>
        </authorList>
    </citation>
    <scope>NUCLEOTIDE SEQUENCE [LARGE SCALE GENOMIC DNA]</scope>
    <source>
        <strain evidence="15">JINMINGXINNONG_FW02</strain>
        <tissue evidence="15">Leaves</tissue>
    </source>
</reference>
<sequence>MYHSNTNSSNSQQQHQHHSTPEMPPHRTTLENDLEKNKDDEAAGNEIDLPTSCDQDPDKQMRKKQRYHRHSHEQILEMECFFKECPHPDDRQRTELSRELKLDPLQVKFWFQNKRTQVKSQHERHENNLLKAENDKLLAENIRYKEALFHASCPSCGGLNGEMSFDEQQLRAENMRIREEIEKMSAKIPRFDGKPGSSYHNMPSQNQMMPPRSHDQGVGNYGAQTLMIGEMFGDNNEFLGTLPIANDFEKDIVMEIGNVAMKELTNLAMAENTLWLPGSCGCEILDQDEYLRSFPKGIGPTPLGIKIEASRHSAVVIMDYNKLVEMFMDVNQWANMFCGIISRAALHQVLEIGQTEIFDGASQVMSAEFQVPSPLVPVRDDYFVRFCKRRSVESWTIVDFSVDQLRPSSFTKSRRRPSGCVITELPNGYSKIVWIEHVELEDNEVHDLYKSYVNSGLAFGAKRWVSSLDRQCERLASAMATNIPPASIGVLTNCGGRRSMMRLAERMMMSFCTAVGASTANTWTLLTVATEDVRVMTRKSVDDPGRPSGIVLSAATSLWLPVSSTTVFSFLRSENSRNQWDILSKGGQVEELAHIANGHDTGNCVSLLRVNTPNSSQSNMIILQESCTDATGSFIVYAPVDLMSMNAVLKGGNPDCVALLPSGFAVLPDGPEPMNNGGPIGVVGSGGCLLTVAFQILVDSVPTSKLSASSVTTVSSLIKCTVERIQAAVCSGRT</sequence>
<dbReference type="CDD" id="cd00086">
    <property type="entry name" value="homeodomain"/>
    <property type="match status" value="1"/>
</dbReference>
<evidence type="ECO:0000256" key="4">
    <source>
        <dbReference type="ARBA" id="ARBA00023054"/>
    </source>
</evidence>
<dbReference type="GO" id="GO:0008289">
    <property type="term" value="F:lipid binding"/>
    <property type="evidence" value="ECO:0007669"/>
    <property type="project" value="InterPro"/>
</dbReference>
<evidence type="ECO:0000313" key="15">
    <source>
        <dbReference type="EMBL" id="KAK7357514.1"/>
    </source>
</evidence>
<keyword evidence="16" id="KW-1185">Reference proteome</keyword>
<dbReference type="FunFam" id="1.10.10.60:FF:000229">
    <property type="entry name" value="Homeobox-leucine zipper protein HDG1"/>
    <property type="match status" value="1"/>
</dbReference>
<dbReference type="Pfam" id="PF01852">
    <property type="entry name" value="START"/>
    <property type="match status" value="1"/>
</dbReference>
<dbReference type="Proteomes" id="UP001374584">
    <property type="component" value="Unassembled WGS sequence"/>
</dbReference>
<accession>A0AAN9R4B7</accession>
<evidence type="ECO:0000259" key="14">
    <source>
        <dbReference type="PROSITE" id="PS50848"/>
    </source>
</evidence>
<feature type="coiled-coil region" evidence="11">
    <location>
        <begin position="115"/>
        <end position="187"/>
    </location>
</feature>
<evidence type="ECO:0000256" key="12">
    <source>
        <dbReference type="SAM" id="MobiDB-lite"/>
    </source>
</evidence>
<comment type="subcellular location">
    <subcellularLocation>
        <location evidence="1 9 10">Nucleus</location>
    </subcellularLocation>
</comment>
<dbReference type="SUPFAM" id="SSF46689">
    <property type="entry name" value="Homeodomain-like"/>
    <property type="match status" value="1"/>
</dbReference>
<evidence type="ECO:0000256" key="5">
    <source>
        <dbReference type="ARBA" id="ARBA00023125"/>
    </source>
</evidence>
<keyword evidence="5 9" id="KW-0238">DNA-binding</keyword>
<comment type="caution">
    <text evidence="15">The sequence shown here is derived from an EMBL/GenBank/DDBJ whole genome shotgun (WGS) entry which is preliminary data.</text>
</comment>
<evidence type="ECO:0000256" key="3">
    <source>
        <dbReference type="ARBA" id="ARBA00023015"/>
    </source>
</evidence>
<evidence type="ECO:0000256" key="10">
    <source>
        <dbReference type="RuleBase" id="RU000682"/>
    </source>
</evidence>
<dbReference type="AlphaFoldDB" id="A0AAN9R4B7"/>
<evidence type="ECO:0000256" key="2">
    <source>
        <dbReference type="ARBA" id="ARBA00006789"/>
    </source>
</evidence>
<gene>
    <name evidence="15" type="ORF">VNO80_16803</name>
</gene>
<proteinExistence type="inferred from homology"/>
<dbReference type="InterPro" id="IPR017970">
    <property type="entry name" value="Homeobox_CS"/>
</dbReference>
<dbReference type="Gene3D" id="3.30.530.20">
    <property type="match status" value="1"/>
</dbReference>
<evidence type="ECO:0000313" key="16">
    <source>
        <dbReference type="Proteomes" id="UP001374584"/>
    </source>
</evidence>
<feature type="domain" description="Homeobox" evidence="13">
    <location>
        <begin position="61"/>
        <end position="121"/>
    </location>
</feature>
<dbReference type="Gene3D" id="1.10.10.60">
    <property type="entry name" value="Homeodomain-like"/>
    <property type="match status" value="1"/>
</dbReference>
<dbReference type="InterPro" id="IPR057993">
    <property type="entry name" value="HD-Zip_IV_C"/>
</dbReference>
<dbReference type="InterPro" id="IPR042160">
    <property type="entry name" value="HD-Zip_IV"/>
</dbReference>
<evidence type="ECO:0000256" key="6">
    <source>
        <dbReference type="ARBA" id="ARBA00023155"/>
    </source>
</evidence>
<dbReference type="PANTHER" id="PTHR45654:SF77">
    <property type="entry name" value="HOMEOBOX-LEUCINE ZIPPER PROTEIN MERISTEM L1"/>
    <property type="match status" value="1"/>
</dbReference>
<dbReference type="PANTHER" id="PTHR45654">
    <property type="entry name" value="HOMEOBOX-LEUCINE ZIPPER PROTEIN MERISTEM L1"/>
    <property type="match status" value="1"/>
</dbReference>
<comment type="similarity">
    <text evidence="2">Belongs to the HD-ZIP homeobox family. Class IV subfamily.</text>
</comment>
<keyword evidence="3" id="KW-0805">Transcription regulation</keyword>
<dbReference type="GO" id="GO:0003677">
    <property type="term" value="F:DNA binding"/>
    <property type="evidence" value="ECO:0007669"/>
    <property type="project" value="UniProtKB-UniRule"/>
</dbReference>
<organism evidence="15 16">
    <name type="scientific">Phaseolus coccineus</name>
    <name type="common">Scarlet runner bean</name>
    <name type="synonym">Phaseolus multiflorus</name>
    <dbReference type="NCBI Taxonomy" id="3886"/>
    <lineage>
        <taxon>Eukaryota</taxon>
        <taxon>Viridiplantae</taxon>
        <taxon>Streptophyta</taxon>
        <taxon>Embryophyta</taxon>
        <taxon>Tracheophyta</taxon>
        <taxon>Spermatophyta</taxon>
        <taxon>Magnoliopsida</taxon>
        <taxon>eudicotyledons</taxon>
        <taxon>Gunneridae</taxon>
        <taxon>Pentapetalae</taxon>
        <taxon>rosids</taxon>
        <taxon>fabids</taxon>
        <taxon>Fabales</taxon>
        <taxon>Fabaceae</taxon>
        <taxon>Papilionoideae</taxon>
        <taxon>50 kb inversion clade</taxon>
        <taxon>NPAAA clade</taxon>
        <taxon>indigoferoid/millettioid clade</taxon>
        <taxon>Phaseoleae</taxon>
        <taxon>Phaseolus</taxon>
    </lineage>
</organism>
<dbReference type="CDD" id="cd08875">
    <property type="entry name" value="START_ArGLABRA2_like"/>
    <property type="match status" value="1"/>
</dbReference>
<dbReference type="EMBL" id="JAYMYR010000006">
    <property type="protein sequence ID" value="KAK7357514.1"/>
    <property type="molecule type" value="Genomic_DNA"/>
</dbReference>
<feature type="region of interest" description="Disordered" evidence="12">
    <location>
        <begin position="1"/>
        <end position="68"/>
    </location>
</feature>
<evidence type="ECO:0000256" key="11">
    <source>
        <dbReference type="SAM" id="Coils"/>
    </source>
</evidence>
<dbReference type="PROSITE" id="PS50848">
    <property type="entry name" value="START"/>
    <property type="match status" value="1"/>
</dbReference>
<keyword evidence="8 9" id="KW-0539">Nucleus</keyword>
<feature type="DNA-binding region" description="Homeobox" evidence="9">
    <location>
        <begin position="63"/>
        <end position="122"/>
    </location>
</feature>
<evidence type="ECO:0000256" key="1">
    <source>
        <dbReference type="ARBA" id="ARBA00004123"/>
    </source>
</evidence>
<dbReference type="SMART" id="SM00389">
    <property type="entry name" value="HOX"/>
    <property type="match status" value="1"/>
</dbReference>
<dbReference type="Pfam" id="PF00046">
    <property type="entry name" value="Homeodomain"/>
    <property type="match status" value="1"/>
</dbReference>
<dbReference type="InterPro" id="IPR009057">
    <property type="entry name" value="Homeodomain-like_sf"/>
</dbReference>
<protein>
    <submittedName>
        <fullName evidence="15">Uncharacterized protein</fullName>
    </submittedName>
</protein>
<dbReference type="GO" id="GO:0000981">
    <property type="term" value="F:DNA-binding transcription factor activity, RNA polymerase II-specific"/>
    <property type="evidence" value="ECO:0007669"/>
    <property type="project" value="InterPro"/>
</dbReference>
<dbReference type="GO" id="GO:0005634">
    <property type="term" value="C:nucleus"/>
    <property type="evidence" value="ECO:0007669"/>
    <property type="project" value="UniProtKB-SubCell"/>
</dbReference>
<name>A0AAN9R4B7_PHACN</name>
<feature type="compositionally biased region" description="Basic and acidic residues" evidence="12">
    <location>
        <begin position="24"/>
        <end position="41"/>
    </location>
</feature>
<evidence type="ECO:0000256" key="9">
    <source>
        <dbReference type="PROSITE-ProRule" id="PRU00108"/>
    </source>
</evidence>
<evidence type="ECO:0000256" key="7">
    <source>
        <dbReference type="ARBA" id="ARBA00023163"/>
    </source>
</evidence>
<evidence type="ECO:0000259" key="13">
    <source>
        <dbReference type="PROSITE" id="PS50071"/>
    </source>
</evidence>
<dbReference type="SMART" id="SM00234">
    <property type="entry name" value="START"/>
    <property type="match status" value="1"/>
</dbReference>
<dbReference type="InterPro" id="IPR001356">
    <property type="entry name" value="HD"/>
</dbReference>
<keyword evidence="6 9" id="KW-0371">Homeobox</keyword>
<dbReference type="InterPro" id="IPR023393">
    <property type="entry name" value="START-like_dom_sf"/>
</dbReference>
<dbReference type="PROSITE" id="PS00027">
    <property type="entry name" value="HOMEOBOX_1"/>
    <property type="match status" value="1"/>
</dbReference>
<dbReference type="PROSITE" id="PS50071">
    <property type="entry name" value="HOMEOBOX_2"/>
    <property type="match status" value="1"/>
</dbReference>
<feature type="compositionally biased region" description="Low complexity" evidence="12">
    <location>
        <begin position="1"/>
        <end position="14"/>
    </location>
</feature>
<dbReference type="SUPFAM" id="SSF55961">
    <property type="entry name" value="Bet v1-like"/>
    <property type="match status" value="2"/>
</dbReference>
<keyword evidence="7" id="KW-0804">Transcription</keyword>
<keyword evidence="4 11" id="KW-0175">Coiled coil</keyword>
<evidence type="ECO:0000256" key="8">
    <source>
        <dbReference type="ARBA" id="ARBA00023242"/>
    </source>
</evidence>
<feature type="domain" description="START" evidence="14">
    <location>
        <begin position="246"/>
        <end position="477"/>
    </location>
</feature>
<dbReference type="InterPro" id="IPR002913">
    <property type="entry name" value="START_lipid-bd_dom"/>
</dbReference>